<evidence type="ECO:0000313" key="6">
    <source>
        <dbReference type="EMBL" id="KAL1536268.1"/>
    </source>
</evidence>
<dbReference type="PANTHER" id="PTHR23196">
    <property type="entry name" value="PAX TRANSCRIPTION ACTIVATION DOMAIN INTERACTING PROTEIN"/>
    <property type="match status" value="1"/>
</dbReference>
<evidence type="ECO:0000256" key="3">
    <source>
        <dbReference type="ARBA" id="ARBA00023242"/>
    </source>
</evidence>
<sequence length="820" mass="91626">MMEIILKMNAAVLKLFGEDQDTEVDKSETAINQTYDNPDMPELLASSNSLAGLSYVDSQEPGELSQACALEVVDRFLDISFIEHEGFGKKVQDVDKLKGFSAAKGSRDLAKTSTLQNTCGERGIYDWVDAQEDDDGGEFFLQKKELFFDDEGPKLRCLTEPRKSKSVRERDKKEKPCINNRQGDFVYPDSGLLHKTRSKKKSLHGEKVVPKNITNNLEEQLHEVFGPELADNCADKNIPDMFDIGPDTQMAAETMGDLCFEAHLSDSNKSDDKAVSSTGKATERNKLKNNTAHSEEHLPYSTSVGVVTRQAKRTKRISTRNSSVSSLLPDQCIITKKREDRVLEEAEQRRSAAEDVSTYNGTKLTGKVSEKSYMEDRLDFSLPVAHRTRKSTKLNRPKVFAHWVNVNDAINEQVNAHACGESKNAVNMTIEEVRRVGLTRLKQSNKICLGKASTSDINVVGKLKRSRQETSAETQHSGRLTRSRKLISRKTVNARISRNDAAICGSDLLYMKSIPVRTSSSKQGDEKGYCEATGRGAERNDRRELSPRTSYTTCATPTTRTTLRHDASPICMGDEYHRQSCRKNLSAISKRKDITTVRVLFSQHLDVDVVKQQKKILAGLGGAVASTMFDAAHFVADEFARTRNMLEAIASGKPVVTRLWIESCGQASCLIDTKNYILRDAKKEKEFGFCLPVSLERASQHPLLQGQKVFVTPNTKPGKDILVNLVKAVHGVPVERLGRPVFKDEQLADDLLILACEEDYDACAPFLEKGGTIYSSELLLNGIGKQKLEYERHGLFADHVKRTRSTMWLKETNKFLPITK</sequence>
<protein>
    <recommendedName>
        <fullName evidence="5">BRCT domain-containing protein</fullName>
    </recommendedName>
</protein>
<dbReference type="AlphaFoldDB" id="A0ABD1FZW5"/>
<dbReference type="InterPro" id="IPR036420">
    <property type="entry name" value="BRCT_dom_sf"/>
</dbReference>
<proteinExistence type="predicted"/>
<feature type="domain" description="BRCT" evidence="5">
    <location>
        <begin position="614"/>
        <end position="678"/>
    </location>
</feature>
<organism evidence="6 7">
    <name type="scientific">Salvia divinorum</name>
    <name type="common">Maria pastora</name>
    <name type="synonym">Diviner's sage</name>
    <dbReference type="NCBI Taxonomy" id="28513"/>
    <lineage>
        <taxon>Eukaryota</taxon>
        <taxon>Viridiplantae</taxon>
        <taxon>Streptophyta</taxon>
        <taxon>Embryophyta</taxon>
        <taxon>Tracheophyta</taxon>
        <taxon>Spermatophyta</taxon>
        <taxon>Magnoliopsida</taxon>
        <taxon>eudicotyledons</taxon>
        <taxon>Gunneridae</taxon>
        <taxon>Pentapetalae</taxon>
        <taxon>asterids</taxon>
        <taxon>lamiids</taxon>
        <taxon>Lamiales</taxon>
        <taxon>Lamiaceae</taxon>
        <taxon>Nepetoideae</taxon>
        <taxon>Mentheae</taxon>
        <taxon>Salviinae</taxon>
        <taxon>Salvia</taxon>
        <taxon>Salvia subgen. Calosphace</taxon>
    </lineage>
</organism>
<keyword evidence="2" id="KW-0227">DNA damage</keyword>
<feature type="compositionally biased region" description="Basic and acidic residues" evidence="4">
    <location>
        <begin position="536"/>
        <end position="546"/>
    </location>
</feature>
<reference evidence="6 7" key="1">
    <citation type="submission" date="2024-06" db="EMBL/GenBank/DDBJ databases">
        <title>A chromosome level genome sequence of Diviner's sage (Salvia divinorum).</title>
        <authorList>
            <person name="Ford S.A."/>
            <person name="Ro D.-K."/>
            <person name="Ness R.W."/>
            <person name="Phillips M.A."/>
        </authorList>
    </citation>
    <scope>NUCLEOTIDE SEQUENCE [LARGE SCALE GENOMIC DNA]</scope>
    <source>
        <strain evidence="6">SAF-2024a</strain>
        <tissue evidence="6">Leaf</tissue>
    </source>
</reference>
<dbReference type="Gene3D" id="3.40.50.10190">
    <property type="entry name" value="BRCT domain"/>
    <property type="match status" value="2"/>
</dbReference>
<dbReference type="PROSITE" id="PS50172">
    <property type="entry name" value="BRCT"/>
    <property type="match status" value="1"/>
</dbReference>
<keyword evidence="7" id="KW-1185">Reference proteome</keyword>
<dbReference type="SUPFAM" id="SSF52113">
    <property type="entry name" value="BRCT domain"/>
    <property type="match status" value="1"/>
</dbReference>
<evidence type="ECO:0000256" key="4">
    <source>
        <dbReference type="SAM" id="MobiDB-lite"/>
    </source>
</evidence>
<comment type="subcellular location">
    <subcellularLocation>
        <location evidence="1">Nucleus</location>
    </subcellularLocation>
</comment>
<dbReference type="EMBL" id="JBEAFC010000011">
    <property type="protein sequence ID" value="KAL1536268.1"/>
    <property type="molecule type" value="Genomic_DNA"/>
</dbReference>
<evidence type="ECO:0000313" key="7">
    <source>
        <dbReference type="Proteomes" id="UP001567538"/>
    </source>
</evidence>
<feature type="compositionally biased region" description="Basic and acidic residues" evidence="4">
    <location>
        <begin position="161"/>
        <end position="176"/>
    </location>
</feature>
<dbReference type="CDD" id="cd17744">
    <property type="entry name" value="BRCT_MDC1_rpt1"/>
    <property type="match status" value="1"/>
</dbReference>
<feature type="region of interest" description="Disordered" evidence="4">
    <location>
        <begin position="267"/>
        <end position="296"/>
    </location>
</feature>
<evidence type="ECO:0000256" key="1">
    <source>
        <dbReference type="ARBA" id="ARBA00004123"/>
    </source>
</evidence>
<dbReference type="InterPro" id="IPR051579">
    <property type="entry name" value="DDR_Transcriptional_Reg"/>
</dbReference>
<dbReference type="PANTHER" id="PTHR23196:SF1">
    <property type="entry name" value="PAX-INTERACTING PROTEIN 1"/>
    <property type="match status" value="1"/>
</dbReference>
<dbReference type="SMART" id="SM00292">
    <property type="entry name" value="BRCT"/>
    <property type="match status" value="2"/>
</dbReference>
<dbReference type="GO" id="GO:0005634">
    <property type="term" value="C:nucleus"/>
    <property type="evidence" value="ECO:0007669"/>
    <property type="project" value="UniProtKB-SubCell"/>
</dbReference>
<gene>
    <name evidence="6" type="ORF">AAHA92_28944</name>
</gene>
<dbReference type="Pfam" id="PF16589">
    <property type="entry name" value="BRCT_2"/>
    <property type="match status" value="1"/>
</dbReference>
<evidence type="ECO:0000256" key="2">
    <source>
        <dbReference type="ARBA" id="ARBA00022763"/>
    </source>
</evidence>
<dbReference type="Pfam" id="PF16770">
    <property type="entry name" value="RTT107_BRCT_5"/>
    <property type="match status" value="1"/>
</dbReference>
<dbReference type="InterPro" id="IPR001357">
    <property type="entry name" value="BRCT_dom"/>
</dbReference>
<name>A0ABD1FZW5_SALDI</name>
<dbReference type="CDD" id="cd18432">
    <property type="entry name" value="BRCT_PAXIP1_rpt6_like"/>
    <property type="match status" value="1"/>
</dbReference>
<keyword evidence="3" id="KW-0539">Nucleus</keyword>
<comment type="caution">
    <text evidence="6">The sequence shown here is derived from an EMBL/GenBank/DDBJ whole genome shotgun (WGS) entry which is preliminary data.</text>
</comment>
<dbReference type="Proteomes" id="UP001567538">
    <property type="component" value="Unassembled WGS sequence"/>
</dbReference>
<evidence type="ECO:0000259" key="5">
    <source>
        <dbReference type="PROSITE" id="PS50172"/>
    </source>
</evidence>
<feature type="region of interest" description="Disordered" evidence="4">
    <location>
        <begin position="161"/>
        <end position="182"/>
    </location>
</feature>
<dbReference type="GO" id="GO:0006974">
    <property type="term" value="P:DNA damage response"/>
    <property type="evidence" value="ECO:0007669"/>
    <property type="project" value="UniProtKB-KW"/>
</dbReference>
<accession>A0ABD1FZW5</accession>
<feature type="region of interest" description="Disordered" evidence="4">
    <location>
        <begin position="519"/>
        <end position="551"/>
    </location>
</feature>